<comment type="caution">
    <text evidence="2">The sequence shown here is derived from an EMBL/GenBank/DDBJ whole genome shotgun (WGS) entry which is preliminary data.</text>
</comment>
<keyword evidence="3" id="KW-1185">Reference proteome</keyword>
<feature type="signal peptide" evidence="1">
    <location>
        <begin position="1"/>
        <end position="33"/>
    </location>
</feature>
<evidence type="ECO:0000313" key="2">
    <source>
        <dbReference type="EMBL" id="MFC3265686.1"/>
    </source>
</evidence>
<sequence length="60" mass="5377">MTEVHVRRAPRGALGLGVAALFAGALFAGGAAAAPAAGALGAGVGHGDPAISLPAGGCGA</sequence>
<proteinExistence type="predicted"/>
<feature type="chain" id="PRO_5046437894" evidence="1">
    <location>
        <begin position="34"/>
        <end position="60"/>
    </location>
</feature>
<gene>
    <name evidence="2" type="ORF">ACFOEX_04815</name>
</gene>
<dbReference type="RefSeq" id="WP_376868741.1">
    <property type="nucleotide sequence ID" value="NZ_JBHRUV010000018.1"/>
</dbReference>
<dbReference type="Proteomes" id="UP001595536">
    <property type="component" value="Unassembled WGS sequence"/>
</dbReference>
<organism evidence="2 3">
    <name type="scientific">Camelimonas abortus</name>
    <dbReference type="NCBI Taxonomy" id="1017184"/>
    <lineage>
        <taxon>Bacteria</taxon>
        <taxon>Pseudomonadati</taxon>
        <taxon>Pseudomonadota</taxon>
        <taxon>Alphaproteobacteria</taxon>
        <taxon>Hyphomicrobiales</taxon>
        <taxon>Chelatococcaceae</taxon>
        <taxon>Camelimonas</taxon>
    </lineage>
</organism>
<dbReference type="EMBL" id="JBHRUV010000018">
    <property type="protein sequence ID" value="MFC3265686.1"/>
    <property type="molecule type" value="Genomic_DNA"/>
</dbReference>
<name>A0ABV7LCW5_9HYPH</name>
<reference evidence="3" key="1">
    <citation type="journal article" date="2019" name="Int. J. Syst. Evol. Microbiol.">
        <title>The Global Catalogue of Microorganisms (GCM) 10K type strain sequencing project: providing services to taxonomists for standard genome sequencing and annotation.</title>
        <authorList>
            <consortium name="The Broad Institute Genomics Platform"/>
            <consortium name="The Broad Institute Genome Sequencing Center for Infectious Disease"/>
            <person name="Wu L."/>
            <person name="Ma J."/>
        </authorList>
    </citation>
    <scope>NUCLEOTIDE SEQUENCE [LARGE SCALE GENOMIC DNA]</scope>
    <source>
        <strain evidence="3">CCM 7941</strain>
    </source>
</reference>
<evidence type="ECO:0000256" key="1">
    <source>
        <dbReference type="SAM" id="SignalP"/>
    </source>
</evidence>
<accession>A0ABV7LCW5</accession>
<feature type="non-terminal residue" evidence="2">
    <location>
        <position position="60"/>
    </location>
</feature>
<evidence type="ECO:0000313" key="3">
    <source>
        <dbReference type="Proteomes" id="UP001595536"/>
    </source>
</evidence>
<protein>
    <submittedName>
        <fullName evidence="2">Uncharacterized protein</fullName>
    </submittedName>
</protein>
<keyword evidence="1" id="KW-0732">Signal</keyword>